<evidence type="ECO:0000259" key="5">
    <source>
        <dbReference type="SMART" id="SM00856"/>
    </source>
</evidence>
<keyword evidence="1 4" id="KW-0732">Signal</keyword>
<keyword evidence="7" id="KW-1185">Reference proteome</keyword>
<dbReference type="EMBL" id="JBEAFC010000014">
    <property type="protein sequence ID" value="KAL1533235.1"/>
    <property type="molecule type" value="Genomic_DNA"/>
</dbReference>
<dbReference type="Gene3D" id="1.20.140.40">
    <property type="entry name" value="Invertase/pectin methylesterase inhibitor family protein"/>
    <property type="match status" value="1"/>
</dbReference>
<comment type="similarity">
    <text evidence="3">Belongs to the PMEI family.</text>
</comment>
<protein>
    <recommendedName>
        <fullName evidence="5">Pectinesterase inhibitor domain-containing protein</fullName>
    </recommendedName>
</protein>
<dbReference type="AlphaFoldDB" id="A0ABD1FN13"/>
<keyword evidence="2" id="KW-1015">Disulfide bond</keyword>
<reference evidence="6 7" key="1">
    <citation type="submission" date="2024-06" db="EMBL/GenBank/DDBJ databases">
        <title>A chromosome level genome sequence of Diviner's sage (Salvia divinorum).</title>
        <authorList>
            <person name="Ford S.A."/>
            <person name="Ro D.-K."/>
            <person name="Ness R.W."/>
            <person name="Phillips M.A."/>
        </authorList>
    </citation>
    <scope>NUCLEOTIDE SEQUENCE [LARGE SCALE GENOMIC DNA]</scope>
    <source>
        <strain evidence="6">SAF-2024a</strain>
        <tissue evidence="6">Leaf</tissue>
    </source>
</reference>
<feature type="signal peptide" evidence="4">
    <location>
        <begin position="1"/>
        <end position="24"/>
    </location>
</feature>
<dbReference type="InterPro" id="IPR006501">
    <property type="entry name" value="Pectinesterase_inhib_dom"/>
</dbReference>
<dbReference type="SUPFAM" id="SSF101148">
    <property type="entry name" value="Plant invertase/pectin methylesterase inhibitor"/>
    <property type="match status" value="1"/>
</dbReference>
<comment type="caution">
    <text evidence="6">The sequence shown here is derived from an EMBL/GenBank/DDBJ whole genome shotgun (WGS) entry which is preliminary data.</text>
</comment>
<accession>A0ABD1FN13</accession>
<dbReference type="InterPro" id="IPR052421">
    <property type="entry name" value="PCW_Enzyme_Inhibitor"/>
</dbReference>
<gene>
    <name evidence="6" type="ORF">AAHA92_33149</name>
</gene>
<feature type="domain" description="Pectinesterase inhibitor" evidence="5">
    <location>
        <begin position="28"/>
        <end position="172"/>
    </location>
</feature>
<dbReference type="PANTHER" id="PTHR36710:SF1">
    <property type="entry name" value="F14J9.2 PROTEIN"/>
    <property type="match status" value="1"/>
</dbReference>
<sequence>MKSRLSCLVSTIVILLSISGRASSTDLGTQTRIEHVCSETSDYNLCQVILSKNLYTSMTDFNALTQICLSHILMYISDTLTFLEAAERNETSESQRALFADCGEGYGSMLAQFENAAFEFAKGDYKSMLSDIGDTTRYVTQCETALGNKLSEFHKRNVDTKVFIEMSNASGKLIGQQF</sequence>
<evidence type="ECO:0000256" key="2">
    <source>
        <dbReference type="ARBA" id="ARBA00023157"/>
    </source>
</evidence>
<dbReference type="InterPro" id="IPR035513">
    <property type="entry name" value="Invertase/methylesterase_inhib"/>
</dbReference>
<dbReference type="PANTHER" id="PTHR36710">
    <property type="entry name" value="PECTINESTERASE INHIBITOR-LIKE"/>
    <property type="match status" value="1"/>
</dbReference>
<dbReference type="SMART" id="SM00856">
    <property type="entry name" value="PMEI"/>
    <property type="match status" value="1"/>
</dbReference>
<dbReference type="InterPro" id="IPR034086">
    <property type="entry name" value="PMEI_plant"/>
</dbReference>
<dbReference type="Pfam" id="PF04043">
    <property type="entry name" value="PMEI"/>
    <property type="match status" value="1"/>
</dbReference>
<name>A0ABD1FN13_SALDI</name>
<evidence type="ECO:0000256" key="1">
    <source>
        <dbReference type="ARBA" id="ARBA00022729"/>
    </source>
</evidence>
<evidence type="ECO:0000313" key="6">
    <source>
        <dbReference type="EMBL" id="KAL1533235.1"/>
    </source>
</evidence>
<evidence type="ECO:0000313" key="7">
    <source>
        <dbReference type="Proteomes" id="UP001567538"/>
    </source>
</evidence>
<organism evidence="6 7">
    <name type="scientific">Salvia divinorum</name>
    <name type="common">Maria pastora</name>
    <name type="synonym">Diviner's sage</name>
    <dbReference type="NCBI Taxonomy" id="28513"/>
    <lineage>
        <taxon>Eukaryota</taxon>
        <taxon>Viridiplantae</taxon>
        <taxon>Streptophyta</taxon>
        <taxon>Embryophyta</taxon>
        <taxon>Tracheophyta</taxon>
        <taxon>Spermatophyta</taxon>
        <taxon>Magnoliopsida</taxon>
        <taxon>eudicotyledons</taxon>
        <taxon>Gunneridae</taxon>
        <taxon>Pentapetalae</taxon>
        <taxon>asterids</taxon>
        <taxon>lamiids</taxon>
        <taxon>Lamiales</taxon>
        <taxon>Lamiaceae</taxon>
        <taxon>Nepetoideae</taxon>
        <taxon>Mentheae</taxon>
        <taxon>Salviinae</taxon>
        <taxon>Salvia</taxon>
        <taxon>Salvia subgen. Calosphace</taxon>
    </lineage>
</organism>
<dbReference type="NCBIfam" id="TIGR01614">
    <property type="entry name" value="PME_inhib"/>
    <property type="match status" value="1"/>
</dbReference>
<dbReference type="Proteomes" id="UP001567538">
    <property type="component" value="Unassembled WGS sequence"/>
</dbReference>
<dbReference type="CDD" id="cd15797">
    <property type="entry name" value="PMEI"/>
    <property type="match status" value="1"/>
</dbReference>
<evidence type="ECO:0000256" key="4">
    <source>
        <dbReference type="SAM" id="SignalP"/>
    </source>
</evidence>
<proteinExistence type="inferred from homology"/>
<feature type="chain" id="PRO_5044838794" description="Pectinesterase inhibitor domain-containing protein" evidence="4">
    <location>
        <begin position="25"/>
        <end position="178"/>
    </location>
</feature>
<evidence type="ECO:0000256" key="3">
    <source>
        <dbReference type="ARBA" id="ARBA00038471"/>
    </source>
</evidence>